<dbReference type="EMBL" id="JABBPN010000002">
    <property type="protein sequence ID" value="NMO94564.1"/>
    <property type="molecule type" value="Genomic_DNA"/>
</dbReference>
<sequence length="243" mass="27477">MDKKVSVPHIQYEQKEAAELEKASVLIQHIFDKTMHLLNTFMPESMWTSLTGLKRCAGVIDDNLKLERQMIFQKWIKGPNGWKCVGMELSMPSDEPPSPLNMLSFHNSSQPPGLEPVTAGRMLQMIIWSQFEKITLLHPFLGGEPFFTNEEMETVSTYLVPTYLSPHPLKELGKEFKIKHLASGIPLYQEKIPAPPLVMDAENGRLSGVWMTGVHVNEGGFAGLRPYLKVPKGERTYMKAQIV</sequence>
<evidence type="ECO:0000313" key="2">
    <source>
        <dbReference type="Proteomes" id="UP000565468"/>
    </source>
</evidence>
<dbReference type="AlphaFoldDB" id="A0A848M4I1"/>
<name>A0A848M4I1_PAELE</name>
<accession>A0A848M4I1</accession>
<keyword evidence="2" id="KW-1185">Reference proteome</keyword>
<organism evidence="1 2">
    <name type="scientific">Paenibacillus lemnae</name>
    <dbReference type="NCBI Taxonomy" id="1330551"/>
    <lineage>
        <taxon>Bacteria</taxon>
        <taxon>Bacillati</taxon>
        <taxon>Bacillota</taxon>
        <taxon>Bacilli</taxon>
        <taxon>Bacillales</taxon>
        <taxon>Paenibacillaceae</taxon>
        <taxon>Paenibacillus</taxon>
    </lineage>
</organism>
<dbReference type="Proteomes" id="UP000565468">
    <property type="component" value="Unassembled WGS sequence"/>
</dbReference>
<dbReference type="RefSeq" id="WP_169503277.1">
    <property type="nucleotide sequence ID" value="NZ_JABBPN010000002.1"/>
</dbReference>
<proteinExistence type="predicted"/>
<protein>
    <submittedName>
        <fullName evidence="1">Uncharacterized protein</fullName>
    </submittedName>
</protein>
<gene>
    <name evidence="1" type="ORF">HII30_02025</name>
</gene>
<evidence type="ECO:0000313" key="1">
    <source>
        <dbReference type="EMBL" id="NMO94564.1"/>
    </source>
</evidence>
<comment type="caution">
    <text evidence="1">The sequence shown here is derived from an EMBL/GenBank/DDBJ whole genome shotgun (WGS) entry which is preliminary data.</text>
</comment>
<reference evidence="1 2" key="1">
    <citation type="submission" date="2020-04" db="EMBL/GenBank/DDBJ databases">
        <title>Paenibacillus algicola sp. nov., a novel marine bacterium producing alginate lyase.</title>
        <authorList>
            <person name="Huang H."/>
        </authorList>
    </citation>
    <scope>NUCLEOTIDE SEQUENCE [LARGE SCALE GENOMIC DNA]</scope>
    <source>
        <strain evidence="1 2">L7-75</strain>
    </source>
</reference>